<feature type="domain" description="Ysc84 actin-binding" evidence="2">
    <location>
        <begin position="117"/>
        <end position="238"/>
    </location>
</feature>
<evidence type="ECO:0000313" key="3">
    <source>
        <dbReference type="EMBL" id="TXL73060.1"/>
    </source>
</evidence>
<organism evidence="3 4">
    <name type="scientific">Vineibacter terrae</name>
    <dbReference type="NCBI Taxonomy" id="2586908"/>
    <lineage>
        <taxon>Bacteria</taxon>
        <taxon>Pseudomonadati</taxon>
        <taxon>Pseudomonadota</taxon>
        <taxon>Alphaproteobacteria</taxon>
        <taxon>Hyphomicrobiales</taxon>
        <taxon>Vineibacter</taxon>
    </lineage>
</organism>
<gene>
    <name evidence="3" type="ORF">FHP25_22970</name>
</gene>
<reference evidence="3 4" key="1">
    <citation type="submission" date="2019-06" db="EMBL/GenBank/DDBJ databases">
        <title>New taxonomy in bacterial strain CC-CFT640, isolated from vineyard.</title>
        <authorList>
            <person name="Lin S.-Y."/>
            <person name="Tsai C.-F."/>
            <person name="Young C.-C."/>
        </authorList>
    </citation>
    <scope>NUCLEOTIDE SEQUENCE [LARGE SCALE GENOMIC DNA]</scope>
    <source>
        <strain evidence="3 4">CC-CFT640</strain>
    </source>
</reference>
<evidence type="ECO:0000259" key="2">
    <source>
        <dbReference type="Pfam" id="PF04366"/>
    </source>
</evidence>
<accession>A0A5C8PHB1</accession>
<dbReference type="Pfam" id="PF04366">
    <property type="entry name" value="Ysc84"/>
    <property type="match status" value="1"/>
</dbReference>
<keyword evidence="1" id="KW-0732">Signal</keyword>
<name>A0A5C8PHB1_9HYPH</name>
<feature type="signal peptide" evidence="1">
    <location>
        <begin position="1"/>
        <end position="39"/>
    </location>
</feature>
<dbReference type="InterPro" id="IPR007461">
    <property type="entry name" value="Ysc84_actin-binding"/>
</dbReference>
<dbReference type="PANTHER" id="PTHR15629">
    <property type="entry name" value="SH3YL1 PROTEIN"/>
    <property type="match status" value="1"/>
</dbReference>
<dbReference type="Proteomes" id="UP000321638">
    <property type="component" value="Unassembled WGS sequence"/>
</dbReference>
<evidence type="ECO:0000313" key="4">
    <source>
        <dbReference type="Proteomes" id="UP000321638"/>
    </source>
</evidence>
<proteinExistence type="predicted"/>
<feature type="chain" id="PRO_5022878268" evidence="1">
    <location>
        <begin position="40"/>
        <end position="239"/>
    </location>
</feature>
<keyword evidence="4" id="KW-1185">Reference proteome</keyword>
<comment type="caution">
    <text evidence="3">The sequence shown here is derived from an EMBL/GenBank/DDBJ whole genome shotgun (WGS) entry which is preliminary data.</text>
</comment>
<sequence>MARNGEQNMPTSRPTLSRRLLVASAAFGPLIAATTPAMADAKRQALVNDALAAAQRVLESNEFPDAPNQLKRARAVLILPSFAQAAFLIGGAGGRGVLMARYGAGDWGYPAFMTMGSGSLGLQIGGRVQEILLIVLTDKGLNALLDSRFKFGAEGGVTVINAGVGIAGATTGAVGADIVAYSKASGLFIGGALEGSYLEPDNDWNALYYGQGARGRDIVMDRRYTNPGANGLRQYLARY</sequence>
<dbReference type="InterPro" id="IPR051702">
    <property type="entry name" value="SH3_domain_YSC84-like"/>
</dbReference>
<dbReference type="CDD" id="cd11524">
    <property type="entry name" value="SYLF"/>
    <property type="match status" value="1"/>
</dbReference>
<evidence type="ECO:0000256" key="1">
    <source>
        <dbReference type="SAM" id="SignalP"/>
    </source>
</evidence>
<dbReference type="GO" id="GO:0035091">
    <property type="term" value="F:phosphatidylinositol binding"/>
    <property type="evidence" value="ECO:0007669"/>
    <property type="project" value="TreeGrafter"/>
</dbReference>
<dbReference type="AlphaFoldDB" id="A0A5C8PHB1"/>
<dbReference type="PANTHER" id="PTHR15629:SF2">
    <property type="entry name" value="SH3 DOMAIN-CONTAINING YSC84-LIKE PROTEIN 1"/>
    <property type="match status" value="1"/>
</dbReference>
<dbReference type="EMBL" id="VDUZ01000028">
    <property type="protein sequence ID" value="TXL73060.1"/>
    <property type="molecule type" value="Genomic_DNA"/>
</dbReference>
<dbReference type="OrthoDB" id="9782434at2"/>
<protein>
    <submittedName>
        <fullName evidence="3">Lipid-binding SYLF domain-containing protein</fullName>
    </submittedName>
</protein>